<dbReference type="HOGENOM" id="CLU_2795479_0_0_1"/>
<proteinExistence type="predicted"/>
<name>A0A0C3D0L5_9AGAM</name>
<dbReference type="EMBL" id="KN822935">
    <property type="protein sequence ID" value="KIM49954.1"/>
    <property type="molecule type" value="Genomic_DNA"/>
</dbReference>
<evidence type="ECO:0000313" key="2">
    <source>
        <dbReference type="Proteomes" id="UP000053989"/>
    </source>
</evidence>
<dbReference type="AlphaFoldDB" id="A0A0C3D0L5"/>
<keyword evidence="2" id="KW-1185">Reference proteome</keyword>
<sequence length="68" mass="7707">MSVGVTELRISAAVQPFPRRSATSNWKYARISWGLFGVFNVLVHGVDIRHLECGHAPDNWWVLPSFIL</sequence>
<organism evidence="1 2">
    <name type="scientific">Scleroderma citrinum Foug A</name>
    <dbReference type="NCBI Taxonomy" id="1036808"/>
    <lineage>
        <taxon>Eukaryota</taxon>
        <taxon>Fungi</taxon>
        <taxon>Dikarya</taxon>
        <taxon>Basidiomycota</taxon>
        <taxon>Agaricomycotina</taxon>
        <taxon>Agaricomycetes</taxon>
        <taxon>Agaricomycetidae</taxon>
        <taxon>Boletales</taxon>
        <taxon>Sclerodermatineae</taxon>
        <taxon>Sclerodermataceae</taxon>
        <taxon>Scleroderma</taxon>
    </lineage>
</organism>
<dbReference type="Proteomes" id="UP000053989">
    <property type="component" value="Unassembled WGS sequence"/>
</dbReference>
<evidence type="ECO:0000313" key="1">
    <source>
        <dbReference type="EMBL" id="KIM49954.1"/>
    </source>
</evidence>
<gene>
    <name evidence="1" type="ORF">SCLCIDRAFT_1225510</name>
</gene>
<dbReference type="InParanoid" id="A0A0C3D0L5"/>
<protein>
    <submittedName>
        <fullName evidence="1">Uncharacterized protein</fullName>
    </submittedName>
</protein>
<reference evidence="1 2" key="1">
    <citation type="submission" date="2014-04" db="EMBL/GenBank/DDBJ databases">
        <authorList>
            <consortium name="DOE Joint Genome Institute"/>
            <person name="Kuo A."/>
            <person name="Kohler A."/>
            <person name="Nagy L.G."/>
            <person name="Floudas D."/>
            <person name="Copeland A."/>
            <person name="Barry K.W."/>
            <person name="Cichocki N."/>
            <person name="Veneault-Fourrey C."/>
            <person name="LaButti K."/>
            <person name="Lindquist E.A."/>
            <person name="Lipzen A."/>
            <person name="Lundell T."/>
            <person name="Morin E."/>
            <person name="Murat C."/>
            <person name="Sun H."/>
            <person name="Tunlid A."/>
            <person name="Henrissat B."/>
            <person name="Grigoriev I.V."/>
            <person name="Hibbett D.S."/>
            <person name="Martin F."/>
            <person name="Nordberg H.P."/>
            <person name="Cantor M.N."/>
            <person name="Hua S.X."/>
        </authorList>
    </citation>
    <scope>NUCLEOTIDE SEQUENCE [LARGE SCALE GENOMIC DNA]</scope>
    <source>
        <strain evidence="1 2">Foug A</strain>
    </source>
</reference>
<accession>A0A0C3D0L5</accession>
<reference evidence="2" key="2">
    <citation type="submission" date="2015-01" db="EMBL/GenBank/DDBJ databases">
        <title>Evolutionary Origins and Diversification of the Mycorrhizal Mutualists.</title>
        <authorList>
            <consortium name="DOE Joint Genome Institute"/>
            <consortium name="Mycorrhizal Genomics Consortium"/>
            <person name="Kohler A."/>
            <person name="Kuo A."/>
            <person name="Nagy L.G."/>
            <person name="Floudas D."/>
            <person name="Copeland A."/>
            <person name="Barry K.W."/>
            <person name="Cichocki N."/>
            <person name="Veneault-Fourrey C."/>
            <person name="LaButti K."/>
            <person name="Lindquist E.A."/>
            <person name="Lipzen A."/>
            <person name="Lundell T."/>
            <person name="Morin E."/>
            <person name="Murat C."/>
            <person name="Riley R."/>
            <person name="Ohm R."/>
            <person name="Sun H."/>
            <person name="Tunlid A."/>
            <person name="Henrissat B."/>
            <person name="Grigoriev I.V."/>
            <person name="Hibbett D.S."/>
            <person name="Martin F."/>
        </authorList>
    </citation>
    <scope>NUCLEOTIDE SEQUENCE [LARGE SCALE GENOMIC DNA]</scope>
    <source>
        <strain evidence="2">Foug A</strain>
    </source>
</reference>